<name>A0A1Z5KM56_FISSO</name>
<sequence length="511" mass="56932">MMTLDLKDYYLGTILGNLEYIRIPVSILSQHIIDHYNLEPLIHNGFVYAAVSKGMYGLPQAGKLANDQLIARLAPHGYHPVPHTHGLWRDSRSDLTFTLVVDDFAVKYTDDRDVHRLLQTLRDTGYRLSKDWSGSRYVGLNLDWDYNNRTVDLSMPGYIERALTRFQHPTPTAPEDSPHPWQQPTYGAKTQYAEAPDNTPYLDAKNINLLQQILGVLLYYARAIDCTMLPALGSIAACQAQPTMKTMETLTQLLNYCASHPSGVVRYRASDMVLWIDSDASYLSVSEARSRAAGYYFLSSDPTKLPDPTSPPINGAITVYCQIMKHVVSSAAEAELGALFLNAQNACPLRVALEEMGHPQPATPIQTDNSTAAGIVNDKVKQKRSKAMDMRFYWIRDRVCQGQFHVYWKAGAGNKADYFTKHHATSHHRTMRPMYLQDNSSTSYYEAISPHQDVALSVPDSAIRGEGVLILPVATATPISDAPKAIPDILESRTSRPSLPSQSGDIMLINS</sequence>
<proteinExistence type="predicted"/>
<evidence type="ECO:0000313" key="1">
    <source>
        <dbReference type="EMBL" id="GAX27152.1"/>
    </source>
</evidence>
<dbReference type="Proteomes" id="UP000198406">
    <property type="component" value="Unassembled WGS sequence"/>
</dbReference>
<protein>
    <recommendedName>
        <fullName evidence="3">Reverse transcriptase Ty1/copia-type domain-containing protein</fullName>
    </recommendedName>
</protein>
<dbReference type="CDD" id="cd09272">
    <property type="entry name" value="RNase_HI_RT_Ty1"/>
    <property type="match status" value="1"/>
</dbReference>
<dbReference type="EMBL" id="BDSP01000253">
    <property type="protein sequence ID" value="GAX27152.1"/>
    <property type="molecule type" value="Genomic_DNA"/>
</dbReference>
<evidence type="ECO:0008006" key="3">
    <source>
        <dbReference type="Google" id="ProtNLM"/>
    </source>
</evidence>
<comment type="caution">
    <text evidence="1">The sequence shown here is derived from an EMBL/GenBank/DDBJ whole genome shotgun (WGS) entry which is preliminary data.</text>
</comment>
<organism evidence="1 2">
    <name type="scientific">Fistulifera solaris</name>
    <name type="common">Oleaginous diatom</name>
    <dbReference type="NCBI Taxonomy" id="1519565"/>
    <lineage>
        <taxon>Eukaryota</taxon>
        <taxon>Sar</taxon>
        <taxon>Stramenopiles</taxon>
        <taxon>Ochrophyta</taxon>
        <taxon>Bacillariophyta</taxon>
        <taxon>Bacillariophyceae</taxon>
        <taxon>Bacillariophycidae</taxon>
        <taxon>Naviculales</taxon>
        <taxon>Naviculaceae</taxon>
        <taxon>Fistulifera</taxon>
    </lineage>
</organism>
<gene>
    <name evidence="1" type="ORF">FisN_13Lu334</name>
</gene>
<dbReference type="InParanoid" id="A0A1Z5KM56"/>
<accession>A0A1Z5KM56</accession>
<reference evidence="1 2" key="1">
    <citation type="journal article" date="2015" name="Plant Cell">
        <title>Oil accumulation by the oleaginous diatom Fistulifera solaris as revealed by the genome and transcriptome.</title>
        <authorList>
            <person name="Tanaka T."/>
            <person name="Maeda Y."/>
            <person name="Veluchamy A."/>
            <person name="Tanaka M."/>
            <person name="Abida H."/>
            <person name="Marechal E."/>
            <person name="Bowler C."/>
            <person name="Muto M."/>
            <person name="Sunaga Y."/>
            <person name="Tanaka M."/>
            <person name="Yoshino T."/>
            <person name="Taniguchi T."/>
            <person name="Fukuda Y."/>
            <person name="Nemoto M."/>
            <person name="Matsumoto M."/>
            <person name="Wong P.S."/>
            <person name="Aburatani S."/>
            <person name="Fujibuchi W."/>
        </authorList>
    </citation>
    <scope>NUCLEOTIDE SEQUENCE [LARGE SCALE GENOMIC DNA]</scope>
    <source>
        <strain evidence="1 2">JPCC DA0580</strain>
    </source>
</reference>
<keyword evidence="2" id="KW-1185">Reference proteome</keyword>
<evidence type="ECO:0000313" key="2">
    <source>
        <dbReference type="Proteomes" id="UP000198406"/>
    </source>
</evidence>
<dbReference type="OrthoDB" id="41431at2759"/>
<dbReference type="AlphaFoldDB" id="A0A1Z5KM56"/>